<evidence type="ECO:0000259" key="2">
    <source>
        <dbReference type="Pfam" id="PF00144"/>
    </source>
</evidence>
<dbReference type="PROSITE" id="PS00146">
    <property type="entry name" value="BETA_LACTAMASE_A"/>
    <property type="match status" value="1"/>
</dbReference>
<evidence type="ECO:0000313" key="3">
    <source>
        <dbReference type="EMBL" id="GIF60045.1"/>
    </source>
</evidence>
<dbReference type="Pfam" id="PF00144">
    <property type="entry name" value="Beta-lactamase"/>
    <property type="match status" value="1"/>
</dbReference>
<protein>
    <recommendedName>
        <fullName evidence="2">Beta-lactamase-related domain-containing protein</fullName>
    </recommendedName>
</protein>
<dbReference type="InterPro" id="IPR001466">
    <property type="entry name" value="Beta-lactam-related"/>
</dbReference>
<keyword evidence="4" id="KW-1185">Reference proteome</keyword>
<comment type="caution">
    <text evidence="3">The sequence shown here is derived from an EMBL/GenBank/DDBJ whole genome shotgun (WGS) entry which is preliminary data.</text>
</comment>
<name>A0ABQ4CBA9_9ACTN</name>
<accession>A0ABQ4CBA9</accession>
<dbReference type="InterPro" id="IPR050491">
    <property type="entry name" value="AmpC-like"/>
</dbReference>
<dbReference type="SUPFAM" id="SSF56601">
    <property type="entry name" value="beta-lactamase/transpeptidase-like"/>
    <property type="match status" value="1"/>
</dbReference>
<proteinExistence type="predicted"/>
<evidence type="ECO:0000256" key="1">
    <source>
        <dbReference type="SAM" id="MobiDB-lite"/>
    </source>
</evidence>
<dbReference type="RefSeq" id="WP_203706866.1">
    <property type="nucleotide sequence ID" value="NZ_BAAALU010000002.1"/>
</dbReference>
<dbReference type="EMBL" id="BONC01000059">
    <property type="protein sequence ID" value="GIF60045.1"/>
    <property type="molecule type" value="Genomic_DNA"/>
</dbReference>
<dbReference type="Gene3D" id="3.40.710.10">
    <property type="entry name" value="DD-peptidase/beta-lactamase superfamily"/>
    <property type="match status" value="1"/>
</dbReference>
<dbReference type="InterPro" id="IPR012338">
    <property type="entry name" value="Beta-lactam/transpept-like"/>
</dbReference>
<dbReference type="PANTHER" id="PTHR46825">
    <property type="entry name" value="D-ALANYL-D-ALANINE-CARBOXYPEPTIDASE/ENDOPEPTIDASE AMPH"/>
    <property type="match status" value="1"/>
</dbReference>
<dbReference type="Proteomes" id="UP000624325">
    <property type="component" value="Unassembled WGS sequence"/>
</dbReference>
<feature type="region of interest" description="Disordered" evidence="1">
    <location>
        <begin position="1"/>
        <end position="22"/>
    </location>
</feature>
<dbReference type="InterPro" id="IPR023650">
    <property type="entry name" value="Beta-lactam_class-A_AS"/>
</dbReference>
<dbReference type="PANTHER" id="PTHR46825:SF9">
    <property type="entry name" value="BETA-LACTAMASE-RELATED DOMAIN-CONTAINING PROTEIN"/>
    <property type="match status" value="1"/>
</dbReference>
<evidence type="ECO:0000313" key="4">
    <source>
        <dbReference type="Proteomes" id="UP000624325"/>
    </source>
</evidence>
<gene>
    <name evidence="3" type="ORF">Air01nite_61400</name>
</gene>
<sequence>MISAQVVAPTGELERSGGSADPRTRFQVASVSKTFAAAVTLMLVDRGTLRLGDPVLPGVTVHHLLSHTSGLGQFRDMPSLDLAAGRVSRDLIRQEPLLDPPGTRWRYSSPGYILLGEVIEHAAHAPYPDVLRELVIGPLGLTDTVVGVRPVERVAAGHRDGQPIREWDLAALTGTGDIWSTVGDLTRFARTLDPGVLDRLRQPQATLTEPDEDGLTHYGYGLYVGNGLALHSGDNPGFRSVLAWLPDGRVAAVLSNDEADADPRAVLRDLI</sequence>
<organism evidence="3 4">
    <name type="scientific">Asanoa iriomotensis</name>
    <dbReference type="NCBI Taxonomy" id="234613"/>
    <lineage>
        <taxon>Bacteria</taxon>
        <taxon>Bacillati</taxon>
        <taxon>Actinomycetota</taxon>
        <taxon>Actinomycetes</taxon>
        <taxon>Micromonosporales</taxon>
        <taxon>Micromonosporaceae</taxon>
        <taxon>Asanoa</taxon>
    </lineage>
</organism>
<feature type="domain" description="Beta-lactamase-related" evidence="2">
    <location>
        <begin position="15"/>
        <end position="269"/>
    </location>
</feature>
<reference evidence="3 4" key="1">
    <citation type="submission" date="2021-01" db="EMBL/GenBank/DDBJ databases">
        <title>Whole genome shotgun sequence of Asanoa iriomotensis NBRC 100142.</title>
        <authorList>
            <person name="Komaki H."/>
            <person name="Tamura T."/>
        </authorList>
    </citation>
    <scope>NUCLEOTIDE SEQUENCE [LARGE SCALE GENOMIC DNA]</scope>
    <source>
        <strain evidence="3 4">NBRC 100142</strain>
    </source>
</reference>